<dbReference type="Proteomes" id="UP001498421">
    <property type="component" value="Unassembled WGS sequence"/>
</dbReference>
<name>A0ABR1H1I8_9HYPO</name>
<feature type="non-terminal residue" evidence="1">
    <location>
        <position position="80"/>
    </location>
</feature>
<evidence type="ECO:0000313" key="2">
    <source>
        <dbReference type="Proteomes" id="UP001498421"/>
    </source>
</evidence>
<keyword evidence="2" id="KW-1185">Reference proteome</keyword>
<accession>A0ABR1H1I8</accession>
<reference evidence="1 2" key="1">
    <citation type="journal article" date="2025" name="Microbiol. Resour. Announc.">
        <title>Draft genome sequences for Neonectria magnoliae and Neonectria punicea, canker pathogens of Liriodendron tulipifera and Acer saccharum in West Virginia.</title>
        <authorList>
            <person name="Petronek H.M."/>
            <person name="Kasson M.T."/>
            <person name="Metheny A.M."/>
            <person name="Stauder C.M."/>
            <person name="Lovett B."/>
            <person name="Lynch S.C."/>
            <person name="Garnas J.R."/>
            <person name="Kasson L.R."/>
            <person name="Stajich J.E."/>
        </authorList>
    </citation>
    <scope>NUCLEOTIDE SEQUENCE [LARGE SCALE GENOMIC DNA]</scope>
    <source>
        <strain evidence="1 2">NRRL 64651</strain>
    </source>
</reference>
<sequence>MRGPSAGPMRWLLHSDLHFKHHDLDRVRQRAHQFGRCIRNGLAANHVVNDNVSKDCSVMLEFANGYAISRHRKHKSHGKP</sequence>
<dbReference type="EMBL" id="JAZAVK010000263">
    <property type="protein sequence ID" value="KAK7414968.1"/>
    <property type="molecule type" value="Genomic_DNA"/>
</dbReference>
<protein>
    <submittedName>
        <fullName evidence="1">Uncharacterized protein</fullName>
    </submittedName>
</protein>
<evidence type="ECO:0000313" key="1">
    <source>
        <dbReference type="EMBL" id="KAK7414968.1"/>
    </source>
</evidence>
<gene>
    <name evidence="1" type="ORF">QQZ08_012470</name>
</gene>
<organism evidence="1 2">
    <name type="scientific">Neonectria magnoliae</name>
    <dbReference type="NCBI Taxonomy" id="2732573"/>
    <lineage>
        <taxon>Eukaryota</taxon>
        <taxon>Fungi</taxon>
        <taxon>Dikarya</taxon>
        <taxon>Ascomycota</taxon>
        <taxon>Pezizomycotina</taxon>
        <taxon>Sordariomycetes</taxon>
        <taxon>Hypocreomycetidae</taxon>
        <taxon>Hypocreales</taxon>
        <taxon>Nectriaceae</taxon>
        <taxon>Neonectria</taxon>
    </lineage>
</organism>
<comment type="caution">
    <text evidence="1">The sequence shown here is derived from an EMBL/GenBank/DDBJ whole genome shotgun (WGS) entry which is preliminary data.</text>
</comment>
<proteinExistence type="predicted"/>